<accession>A0ABT8W7N9</accession>
<evidence type="ECO:0000256" key="1">
    <source>
        <dbReference type="SAM" id="SignalP"/>
    </source>
</evidence>
<gene>
    <name evidence="3" type="ORF">Q4Q35_04765</name>
</gene>
<proteinExistence type="predicted"/>
<dbReference type="InterPro" id="IPR025388">
    <property type="entry name" value="Alginate_export_dom"/>
</dbReference>
<dbReference type="EMBL" id="JAUOEK010000063">
    <property type="protein sequence ID" value="MDO5969113.1"/>
    <property type="molecule type" value="Genomic_DNA"/>
</dbReference>
<sequence>MKQIYLFIAMLAMSVQFANAQFTLDGELRSRAEYRHGFGSLIADGTDGGFGISTRMRLNTGYSVDAYKFYVSLQDVLVWGENRQILPYDQNNSFAVFQAWAEINLAEGLSTKLGRQVLSYDDQRILGGLDWAQQGRNHDAALLKYSKNGFALDFALAFNQDYSNPTGFVSTGTGYNTSGFFSYKTMQMLHLNKKWENFGGSLLIMNNGFQNEAAGLTDVANLQTIGTHLTFSKETFSVAANAYLQTGEAIYTPASGAVYKDVKSAYLLGLDLGYKVSPKVNLGAGIEIISGNDESDAANTGAFFPLYGTNHKFNGFMDYFYVGNHANSIGLFDVHVSANFKFTEKSSLLIKALNFSGEQELASGEKSLGTEIDLVFKQAFKGYALVVGYSQMFASDGMYELKGVTEDVAASGQNWAWAMLVLKPKFLNGAKK</sequence>
<dbReference type="RefSeq" id="WP_303276799.1">
    <property type="nucleotide sequence ID" value="NZ_JAUOEK010000063.1"/>
</dbReference>
<comment type="caution">
    <text evidence="3">The sequence shown here is derived from an EMBL/GenBank/DDBJ whole genome shotgun (WGS) entry which is preliminary data.</text>
</comment>
<evidence type="ECO:0000313" key="3">
    <source>
        <dbReference type="EMBL" id="MDO5969113.1"/>
    </source>
</evidence>
<keyword evidence="1" id="KW-0732">Signal</keyword>
<feature type="signal peptide" evidence="1">
    <location>
        <begin position="1"/>
        <end position="20"/>
    </location>
</feature>
<evidence type="ECO:0000259" key="2">
    <source>
        <dbReference type="Pfam" id="PF13372"/>
    </source>
</evidence>
<dbReference type="Pfam" id="PF13372">
    <property type="entry name" value="Alginate_exp"/>
    <property type="match status" value="1"/>
</dbReference>
<organism evidence="3 4">
    <name type="scientific">Flavivirga aquimarina</name>
    <dbReference type="NCBI Taxonomy" id="2027862"/>
    <lineage>
        <taxon>Bacteria</taxon>
        <taxon>Pseudomonadati</taxon>
        <taxon>Bacteroidota</taxon>
        <taxon>Flavobacteriia</taxon>
        <taxon>Flavobacteriales</taxon>
        <taxon>Flavobacteriaceae</taxon>
        <taxon>Flavivirga</taxon>
    </lineage>
</organism>
<protein>
    <submittedName>
        <fullName evidence="3">Alginate export family protein</fullName>
    </submittedName>
</protein>
<reference evidence="3" key="1">
    <citation type="submission" date="2023-07" db="EMBL/GenBank/DDBJ databases">
        <title>Two novel species in the genus Flavivirga.</title>
        <authorList>
            <person name="Kwon K."/>
        </authorList>
    </citation>
    <scope>NUCLEOTIDE SEQUENCE</scope>
    <source>
        <strain evidence="3">KCTC 52353</strain>
    </source>
</reference>
<feature type="chain" id="PRO_5045094662" evidence="1">
    <location>
        <begin position="21"/>
        <end position="432"/>
    </location>
</feature>
<keyword evidence="4" id="KW-1185">Reference proteome</keyword>
<evidence type="ECO:0000313" key="4">
    <source>
        <dbReference type="Proteomes" id="UP001176883"/>
    </source>
</evidence>
<name>A0ABT8W7N9_9FLAO</name>
<dbReference type="Proteomes" id="UP001176883">
    <property type="component" value="Unassembled WGS sequence"/>
</dbReference>
<feature type="domain" description="Alginate export" evidence="2">
    <location>
        <begin position="23"/>
        <end position="329"/>
    </location>
</feature>